<proteinExistence type="predicted"/>
<accession>W6PYI0</accession>
<protein>
    <submittedName>
        <fullName evidence="1">Genomic scaffold, ProqFM164S01</fullName>
    </submittedName>
</protein>
<reference evidence="1" key="1">
    <citation type="journal article" date="2014" name="Nat. Commun.">
        <title>Multiple recent horizontal transfers of a large genomic region in cheese making fungi.</title>
        <authorList>
            <person name="Cheeseman K."/>
            <person name="Ropars J."/>
            <person name="Renault P."/>
            <person name="Dupont J."/>
            <person name="Gouzy J."/>
            <person name="Branca A."/>
            <person name="Abraham A.L."/>
            <person name="Ceppi M."/>
            <person name="Conseiller E."/>
            <person name="Debuchy R."/>
            <person name="Malagnac F."/>
            <person name="Goarin A."/>
            <person name="Silar P."/>
            <person name="Lacoste S."/>
            <person name="Sallet E."/>
            <person name="Bensimon A."/>
            <person name="Giraud T."/>
            <person name="Brygoo Y."/>
        </authorList>
    </citation>
    <scope>NUCLEOTIDE SEQUENCE [LARGE SCALE GENOMIC DNA]</scope>
    <source>
        <strain evidence="1">FM164</strain>
    </source>
</reference>
<evidence type="ECO:0000313" key="2">
    <source>
        <dbReference type="Proteomes" id="UP000030686"/>
    </source>
</evidence>
<organism evidence="1 2">
    <name type="scientific">Penicillium roqueforti (strain FM164)</name>
    <dbReference type="NCBI Taxonomy" id="1365484"/>
    <lineage>
        <taxon>Eukaryota</taxon>
        <taxon>Fungi</taxon>
        <taxon>Dikarya</taxon>
        <taxon>Ascomycota</taxon>
        <taxon>Pezizomycotina</taxon>
        <taxon>Eurotiomycetes</taxon>
        <taxon>Eurotiomycetidae</taxon>
        <taxon>Eurotiales</taxon>
        <taxon>Aspergillaceae</taxon>
        <taxon>Penicillium</taxon>
    </lineage>
</organism>
<dbReference type="OrthoDB" id="4440408at2759"/>
<evidence type="ECO:0000313" key="1">
    <source>
        <dbReference type="EMBL" id="CDM29323.1"/>
    </source>
</evidence>
<dbReference type="STRING" id="1365484.W6PYI0"/>
<gene>
    <name evidence="1" type="ORF">PROQFM164_S01g003135</name>
</gene>
<dbReference type="AlphaFoldDB" id="W6PYI0"/>
<sequence length="173" mass="19512">MALRENIEGLLRAPTTPKLATRIQVQYLQIKISDLSKEYWRLGREWWKIRTSFMDGPLKESIIDARNQNGICMVCFATIVLGGEVAVSETADAAIVAVGNSFRLAIAQWNVPAVRRIGVSNSTKKEKPRFREDFKTGGPSYFRIRDAALLGLMNGSWKNPSDHIRDLPPKYMS</sequence>
<dbReference type="Proteomes" id="UP000030686">
    <property type="component" value="Unassembled WGS sequence"/>
</dbReference>
<name>W6PYI0_PENRF</name>
<dbReference type="EMBL" id="HG792015">
    <property type="protein sequence ID" value="CDM29323.1"/>
    <property type="molecule type" value="Genomic_DNA"/>
</dbReference>
<keyword evidence="2" id="KW-1185">Reference proteome</keyword>